<keyword evidence="12" id="KW-1185">Reference proteome</keyword>
<dbReference type="OrthoDB" id="1650550at2"/>
<dbReference type="GO" id="GO:0022857">
    <property type="term" value="F:transmembrane transporter activity"/>
    <property type="evidence" value="ECO:0007669"/>
    <property type="project" value="InterPro"/>
</dbReference>
<gene>
    <name evidence="9" type="ORF">FYJ82_00070</name>
    <name evidence="10" type="ORF">O6R09_00990</name>
</gene>
<name>A0A6N7WM10_STRAY</name>
<feature type="transmembrane region" description="Helical" evidence="7">
    <location>
        <begin position="357"/>
        <end position="378"/>
    </location>
</feature>
<keyword evidence="6 7" id="KW-0472">Membrane</keyword>
<feature type="transmembrane region" description="Helical" evidence="7">
    <location>
        <begin position="95"/>
        <end position="112"/>
    </location>
</feature>
<accession>A0A6N7WM10</accession>
<evidence type="ECO:0000313" key="9">
    <source>
        <dbReference type="EMBL" id="MST52865.1"/>
    </source>
</evidence>
<evidence type="ECO:0000256" key="2">
    <source>
        <dbReference type="ARBA" id="ARBA00022448"/>
    </source>
</evidence>
<protein>
    <submittedName>
        <fullName evidence="9">MFS transporter</fullName>
    </submittedName>
</protein>
<dbReference type="PROSITE" id="PS00217">
    <property type="entry name" value="SUGAR_TRANSPORT_2"/>
    <property type="match status" value="1"/>
</dbReference>
<evidence type="ECO:0000259" key="8">
    <source>
        <dbReference type="PROSITE" id="PS50850"/>
    </source>
</evidence>
<proteinExistence type="predicted"/>
<evidence type="ECO:0000256" key="5">
    <source>
        <dbReference type="ARBA" id="ARBA00022989"/>
    </source>
</evidence>
<dbReference type="InterPro" id="IPR005829">
    <property type="entry name" value="Sugar_transporter_CS"/>
</dbReference>
<feature type="domain" description="Major facilitator superfamily (MFS) profile" evidence="8">
    <location>
        <begin position="1"/>
        <end position="384"/>
    </location>
</feature>
<dbReference type="GO" id="GO:0005886">
    <property type="term" value="C:plasma membrane"/>
    <property type="evidence" value="ECO:0007669"/>
    <property type="project" value="UniProtKB-SubCell"/>
</dbReference>
<reference evidence="9 11" key="1">
    <citation type="submission" date="2019-08" db="EMBL/GenBank/DDBJ databases">
        <title>In-depth cultivation of the pig gut microbiome towards novel bacterial diversity and tailored functional studies.</title>
        <authorList>
            <person name="Wylensek D."/>
            <person name="Hitch T.C.A."/>
            <person name="Clavel T."/>
        </authorList>
    </citation>
    <scope>NUCLEOTIDE SEQUENCE [LARGE SCALE GENOMIC DNA]</scope>
    <source>
        <strain evidence="9 11">BL-178-WT-3A</strain>
    </source>
</reference>
<dbReference type="AlphaFoldDB" id="A0A6N7WM10"/>
<keyword evidence="3" id="KW-1003">Cell membrane</keyword>
<evidence type="ECO:0000256" key="1">
    <source>
        <dbReference type="ARBA" id="ARBA00004651"/>
    </source>
</evidence>
<evidence type="ECO:0000256" key="6">
    <source>
        <dbReference type="ARBA" id="ARBA00023136"/>
    </source>
</evidence>
<dbReference type="SUPFAM" id="SSF103473">
    <property type="entry name" value="MFS general substrate transporter"/>
    <property type="match status" value="1"/>
</dbReference>
<feature type="transmembrane region" description="Helical" evidence="7">
    <location>
        <begin position="161"/>
        <end position="179"/>
    </location>
</feature>
<dbReference type="InterPro" id="IPR020846">
    <property type="entry name" value="MFS_dom"/>
</dbReference>
<evidence type="ECO:0000313" key="12">
    <source>
        <dbReference type="Proteomes" id="UP001212085"/>
    </source>
</evidence>
<dbReference type="EMBL" id="CP114883">
    <property type="protein sequence ID" value="WBB06560.1"/>
    <property type="molecule type" value="Genomic_DNA"/>
</dbReference>
<feature type="transmembrane region" description="Helical" evidence="7">
    <location>
        <begin position="267"/>
        <end position="286"/>
    </location>
</feature>
<dbReference type="Proteomes" id="UP001212085">
    <property type="component" value="Chromosome"/>
</dbReference>
<reference evidence="10 12" key="2">
    <citation type="submission" date="2022-12" db="EMBL/GenBank/DDBJ databases">
        <title>Streptococcus alactolyticus LGM, complete genome.</title>
        <authorList>
            <person name="Liu Z."/>
            <person name="Mu C."/>
            <person name="Zhu W."/>
        </authorList>
    </citation>
    <scope>NUCLEOTIDE SEQUENCE [LARGE SCALE GENOMIC DNA]</scope>
    <source>
        <strain evidence="10 12">LGM</strain>
    </source>
</reference>
<dbReference type="PROSITE" id="PS50850">
    <property type="entry name" value="MFS"/>
    <property type="match status" value="1"/>
</dbReference>
<organism evidence="9 11">
    <name type="scientific">Streptococcus alactolyticus</name>
    <dbReference type="NCBI Taxonomy" id="29389"/>
    <lineage>
        <taxon>Bacteria</taxon>
        <taxon>Bacillati</taxon>
        <taxon>Bacillota</taxon>
        <taxon>Bacilli</taxon>
        <taxon>Lactobacillales</taxon>
        <taxon>Streptococcaceae</taxon>
        <taxon>Streptococcus</taxon>
    </lineage>
</organism>
<dbReference type="InterPro" id="IPR011701">
    <property type="entry name" value="MFS"/>
</dbReference>
<keyword evidence="2" id="KW-0813">Transport</keyword>
<evidence type="ECO:0000256" key="3">
    <source>
        <dbReference type="ARBA" id="ARBA00022475"/>
    </source>
</evidence>
<dbReference type="GeneID" id="99637304"/>
<evidence type="ECO:0000313" key="10">
    <source>
        <dbReference type="EMBL" id="WBB06560.1"/>
    </source>
</evidence>
<feature type="transmembrane region" description="Helical" evidence="7">
    <location>
        <begin position="242"/>
        <end position="260"/>
    </location>
</feature>
<dbReference type="InterPro" id="IPR036259">
    <property type="entry name" value="MFS_trans_sf"/>
</dbReference>
<dbReference type="Pfam" id="PF07690">
    <property type="entry name" value="MFS_1"/>
    <property type="match status" value="1"/>
</dbReference>
<keyword evidence="4 7" id="KW-0812">Transmembrane</keyword>
<evidence type="ECO:0000256" key="4">
    <source>
        <dbReference type="ARBA" id="ARBA00022692"/>
    </source>
</evidence>
<dbReference type="RefSeq" id="WP_154454099.1">
    <property type="nucleotide sequence ID" value="NZ_BRXN01000020.1"/>
</dbReference>
<dbReference type="Proteomes" id="UP000471052">
    <property type="component" value="Unassembled WGS sequence"/>
</dbReference>
<feature type="transmembrane region" description="Helical" evidence="7">
    <location>
        <begin position="329"/>
        <end position="351"/>
    </location>
</feature>
<feature type="transmembrane region" description="Helical" evidence="7">
    <location>
        <begin position="203"/>
        <end position="222"/>
    </location>
</feature>
<dbReference type="EMBL" id="VUNP01000001">
    <property type="protein sequence ID" value="MST52865.1"/>
    <property type="molecule type" value="Genomic_DNA"/>
</dbReference>
<evidence type="ECO:0000313" key="11">
    <source>
        <dbReference type="Proteomes" id="UP000471052"/>
    </source>
</evidence>
<feature type="transmembrane region" description="Helical" evidence="7">
    <location>
        <begin position="292"/>
        <end position="317"/>
    </location>
</feature>
<evidence type="ECO:0000256" key="7">
    <source>
        <dbReference type="SAM" id="Phobius"/>
    </source>
</evidence>
<feature type="transmembrane region" description="Helical" evidence="7">
    <location>
        <begin position="46"/>
        <end position="65"/>
    </location>
</feature>
<feature type="transmembrane region" description="Helical" evidence="7">
    <location>
        <begin position="133"/>
        <end position="155"/>
    </location>
</feature>
<keyword evidence="5 7" id="KW-1133">Transmembrane helix</keyword>
<dbReference type="InterPro" id="IPR050171">
    <property type="entry name" value="MFS_Transporters"/>
</dbReference>
<comment type="subcellular location">
    <subcellularLocation>
        <location evidence="1">Cell membrane</location>
        <topology evidence="1">Multi-pass membrane protein</topology>
    </subcellularLocation>
</comment>
<dbReference type="PANTHER" id="PTHR23517">
    <property type="entry name" value="RESISTANCE PROTEIN MDTM, PUTATIVE-RELATED-RELATED"/>
    <property type="match status" value="1"/>
</dbReference>
<sequence length="391" mass="42903">MKTFLEKLSLLSLSLMLVSTFSTSTALPQMIATYQQQGYATSQVEFLFSITSFTIMGILILNPFLNRVLSERVSVIIGLLLIAFGGSLPVVRQDYSLVVVSRILLGIGIGLINSRAISIISETYEGHERAQMLGLRGSFEVLGSAFLTGIVGFLVPIDWSWAFIIYLFALPILFFYLLFSPKKRTTEKVVQERSSAKFTKDDIFFIVGLSLLAGFVININSANSLRIPVIIDQLHLGSPSQASMILSGMMLMGILSGFLFKSLLSYFNRHLITVSLIPFALGLFMLGFAQNLWIMLLGAMLSGFLYSIIVTTVFNVVSNKMPAQLIGDATTLILLFCNFGGASAAITLNLFSKINPHPAFAFIIYGVISLVISLILALKAYFSRKTVCVNS</sequence>
<dbReference type="Gene3D" id="1.20.1250.20">
    <property type="entry name" value="MFS general substrate transporter like domains"/>
    <property type="match status" value="2"/>
</dbReference>
<feature type="transmembrane region" description="Helical" evidence="7">
    <location>
        <begin position="72"/>
        <end position="89"/>
    </location>
</feature>